<evidence type="ECO:0000313" key="2">
    <source>
        <dbReference type="Proteomes" id="UP000494205"/>
    </source>
</evidence>
<dbReference type="AlphaFoldDB" id="A0A6J5BT12"/>
<evidence type="ECO:0000313" key="1">
    <source>
        <dbReference type="EMBL" id="CAB3715061.1"/>
    </source>
</evidence>
<dbReference type="Proteomes" id="UP000494205">
    <property type="component" value="Unassembled WGS sequence"/>
</dbReference>
<organism evidence="1 2">
    <name type="scientific">Paraburkholderia rhynchosiae</name>
    <dbReference type="NCBI Taxonomy" id="487049"/>
    <lineage>
        <taxon>Bacteria</taxon>
        <taxon>Pseudomonadati</taxon>
        <taxon>Pseudomonadota</taxon>
        <taxon>Betaproteobacteria</taxon>
        <taxon>Burkholderiales</taxon>
        <taxon>Burkholderiaceae</taxon>
        <taxon>Paraburkholderia</taxon>
    </lineage>
</organism>
<sequence>MPTGVGIDAFREFRIRGGVEAESSAVAAYPGNGRKATPEARSRLR</sequence>
<gene>
    <name evidence="1" type="ORF">LMG27174_04486</name>
</gene>
<protein>
    <submittedName>
        <fullName evidence="1">Uncharacterized protein</fullName>
    </submittedName>
</protein>
<accession>A0A6J5BT12</accession>
<dbReference type="EMBL" id="CADIJZ010000017">
    <property type="protein sequence ID" value="CAB3715061.1"/>
    <property type="molecule type" value="Genomic_DNA"/>
</dbReference>
<name>A0A6J5BT12_9BURK</name>
<reference evidence="1 2" key="1">
    <citation type="submission" date="2020-04" db="EMBL/GenBank/DDBJ databases">
        <authorList>
            <person name="De Canck E."/>
        </authorList>
    </citation>
    <scope>NUCLEOTIDE SEQUENCE [LARGE SCALE GENOMIC DNA]</scope>
    <source>
        <strain evidence="1 2">LMG 27174</strain>
    </source>
</reference>
<proteinExistence type="predicted"/>